<evidence type="ECO:0000256" key="4">
    <source>
        <dbReference type="ARBA" id="ARBA00023136"/>
    </source>
</evidence>
<organism evidence="8 9">
    <name type="scientific">Hallella multisaccharivorax DSM 17128</name>
    <dbReference type="NCBI Taxonomy" id="688246"/>
    <lineage>
        <taxon>Bacteria</taxon>
        <taxon>Pseudomonadati</taxon>
        <taxon>Bacteroidota</taxon>
        <taxon>Bacteroidia</taxon>
        <taxon>Bacteroidales</taxon>
        <taxon>Prevotellaceae</taxon>
        <taxon>Hallella</taxon>
    </lineage>
</organism>
<evidence type="ECO:0000259" key="7">
    <source>
        <dbReference type="Pfam" id="PF07980"/>
    </source>
</evidence>
<dbReference type="InterPro" id="IPR012944">
    <property type="entry name" value="SusD_RagB_dom"/>
</dbReference>
<dbReference type="OrthoDB" id="5694214at2"/>
<reference evidence="9" key="1">
    <citation type="journal article" date="2011" name="Stand. Genomic Sci.">
        <title>Non-contiguous finished genome sequence of the opportunistic oral pathogen Prevotella multisaccharivorax type strain (PPPA20).</title>
        <authorList>
            <person name="Pati A."/>
            <person name="Gronow S."/>
            <person name="Lu M."/>
            <person name="Lapidus A."/>
            <person name="Nolan M."/>
            <person name="Lucas S."/>
            <person name="Hammon N."/>
            <person name="Deshpande S."/>
            <person name="Cheng J.F."/>
            <person name="Tapia R."/>
            <person name="Han C."/>
            <person name="Goodwin L."/>
            <person name="Pitluck S."/>
            <person name="Liolios K."/>
            <person name="Pagani I."/>
            <person name="Mavromatis K."/>
            <person name="Mikhailova N."/>
            <person name="Huntemann M."/>
            <person name="Chen A."/>
            <person name="Palaniappan K."/>
            <person name="Land M."/>
            <person name="Hauser L."/>
            <person name="Detter J.C."/>
            <person name="Brambilla E.M."/>
            <person name="Rohde M."/>
            <person name="Goker M."/>
            <person name="Woyke T."/>
            <person name="Bristow J."/>
            <person name="Eisen J.A."/>
            <person name="Markowitz V."/>
            <person name="Hugenholtz P."/>
            <person name="Kyrpides N.C."/>
            <person name="Klenk H.P."/>
            <person name="Ivanova N."/>
        </authorList>
    </citation>
    <scope>NUCLEOTIDE SEQUENCE [LARGE SCALE GENOMIC DNA]</scope>
    <source>
        <strain evidence="9">DSM 17128</strain>
    </source>
</reference>
<feature type="signal peptide" evidence="6">
    <location>
        <begin position="1"/>
        <end position="24"/>
    </location>
</feature>
<keyword evidence="4" id="KW-0472">Membrane</keyword>
<dbReference type="EMBL" id="GL945017">
    <property type="protein sequence ID" value="EGN55827.1"/>
    <property type="molecule type" value="Genomic_DNA"/>
</dbReference>
<dbReference type="eggNOG" id="COG3637">
    <property type="taxonomic scope" value="Bacteria"/>
</dbReference>
<dbReference type="Gene3D" id="1.25.40.10">
    <property type="entry name" value="Tetratricopeptide repeat domain"/>
    <property type="match status" value="1"/>
</dbReference>
<feature type="domain" description="RagB/SusD" evidence="7">
    <location>
        <begin position="300"/>
        <end position="548"/>
    </location>
</feature>
<accession>F8NAM7</accession>
<feature type="chain" id="PRO_5003381056" evidence="6">
    <location>
        <begin position="25"/>
        <end position="548"/>
    </location>
</feature>
<dbReference type="Gene3D" id="1.10.3780.10">
    <property type="entry name" value="SusD-like"/>
    <property type="match status" value="1"/>
</dbReference>
<comment type="subcellular location">
    <subcellularLocation>
        <location evidence="1">Cell outer membrane</location>
    </subcellularLocation>
</comment>
<dbReference type="Pfam" id="PF07980">
    <property type="entry name" value="SusD_RagB"/>
    <property type="match status" value="1"/>
</dbReference>
<sequence>MKKSLKYIIPSAAAVLALGLASCAGDLNVTPIDPNTKTSGENLADNLLNKCYANMAVAGQGGANGDCDIDGLDGGTTGFIRQLFNSQELTTDMAICRWGDTGISEFDYDRFDASHPMLKGLYYRLYGGIDFCNHYINTYGGQDAEKTAEARFLRAYYYSVLMDGWGNVPFTTAISSKASPQIKRADLFKWVVSELRDVEGKLSAPTSAPKENESGYGRANKYTAELLLSRIYLNAKVYAGEEKYDSAAYYAKQVITNSPYKLHTKGTGKWTAYQELFMGDNGQNGATEECLLALPQDGVKTTSWGTSLYIMAGSNDGEEYWLKENGDTLKGNGTTQGWAGNRLRPDMVRKFFPNDDAPKLATVKEMYTAAGDDRALMCNIAKNGAERSLENTNLGTFTDGYAACKYNNYYTDGRAGKNTTFPDADYFLFRIAEAYLNYAEATARANGGSPTVEGIKYINELRARAHAAQKTSFTLSDICDEWAREFYFECYRRTTLIRFDRFAGNVNYNWSWKGGTIKGTNIDKHLNLFAIPDDDMNANKNLKQNADY</sequence>
<evidence type="ECO:0000256" key="2">
    <source>
        <dbReference type="ARBA" id="ARBA00006275"/>
    </source>
</evidence>
<dbReference type="SUPFAM" id="SSF48452">
    <property type="entry name" value="TPR-like"/>
    <property type="match status" value="1"/>
</dbReference>
<evidence type="ECO:0000256" key="6">
    <source>
        <dbReference type="SAM" id="SignalP"/>
    </source>
</evidence>
<dbReference type="RefSeq" id="WP_007572609.1">
    <property type="nucleotide sequence ID" value="NZ_BPTS01000001.1"/>
</dbReference>
<evidence type="ECO:0000313" key="9">
    <source>
        <dbReference type="Proteomes" id="UP000002772"/>
    </source>
</evidence>
<evidence type="ECO:0000256" key="5">
    <source>
        <dbReference type="ARBA" id="ARBA00023237"/>
    </source>
</evidence>
<evidence type="ECO:0000256" key="1">
    <source>
        <dbReference type="ARBA" id="ARBA00004442"/>
    </source>
</evidence>
<dbReference type="HOGENOM" id="CLU_015553_1_2_10"/>
<dbReference type="PROSITE" id="PS51257">
    <property type="entry name" value="PROKAR_LIPOPROTEIN"/>
    <property type="match status" value="1"/>
</dbReference>
<dbReference type="InterPro" id="IPR011990">
    <property type="entry name" value="TPR-like_helical_dom_sf"/>
</dbReference>
<keyword evidence="9" id="KW-1185">Reference proteome</keyword>
<evidence type="ECO:0000256" key="3">
    <source>
        <dbReference type="ARBA" id="ARBA00022729"/>
    </source>
</evidence>
<comment type="similarity">
    <text evidence="2">Belongs to the SusD family.</text>
</comment>
<dbReference type="GO" id="GO:0009279">
    <property type="term" value="C:cell outer membrane"/>
    <property type="evidence" value="ECO:0007669"/>
    <property type="project" value="UniProtKB-SubCell"/>
</dbReference>
<proteinExistence type="inferred from homology"/>
<name>F8NAM7_9BACT</name>
<protein>
    <submittedName>
        <fullName evidence="8">RagB/SusD domain-containing protein</fullName>
    </submittedName>
</protein>
<dbReference type="Proteomes" id="UP000002772">
    <property type="component" value="Unassembled WGS sequence"/>
</dbReference>
<dbReference type="AlphaFoldDB" id="F8NAM7"/>
<dbReference type="STRING" id="688246.Premu_0345"/>
<keyword evidence="3 6" id="KW-0732">Signal</keyword>
<keyword evidence="5" id="KW-0998">Cell outer membrane</keyword>
<evidence type="ECO:0000313" key="8">
    <source>
        <dbReference type="EMBL" id="EGN55827.1"/>
    </source>
</evidence>
<gene>
    <name evidence="8" type="ORF">Premu_0345</name>
</gene>
<dbReference type="Gene3D" id="1.25.40.390">
    <property type="match status" value="1"/>
</dbReference>